<protein>
    <submittedName>
        <fullName evidence="2">Elongin-B</fullName>
    </submittedName>
</protein>
<dbReference type="PANTHER" id="PTHR13248">
    <property type="entry name" value="TRANSCRIPTION ELONGATION FACTOR B POLYPEPTIDE 2"/>
    <property type="match status" value="1"/>
</dbReference>
<dbReference type="InterPro" id="IPR039049">
    <property type="entry name" value="ELOB"/>
</dbReference>
<reference evidence="2 3" key="1">
    <citation type="submission" date="2024-07" db="EMBL/GenBank/DDBJ databases">
        <title>Enhanced genomic and transcriptomic resources for Trichinella pseudospiralis and T. spiralis underpin the discovery of pronounced molecular differences between stages and species.</title>
        <authorList>
            <person name="Pasi K.K."/>
            <person name="La Rosa G."/>
            <person name="Gomez-Morales M.A."/>
            <person name="Tosini F."/>
            <person name="Sumanam S."/>
            <person name="Young N.D."/>
            <person name="Chang B.C."/>
            <person name="Robin G.B."/>
        </authorList>
    </citation>
    <scope>NUCLEOTIDE SEQUENCE [LARGE SCALE GENOMIC DNA]</scope>
    <source>
        <strain evidence="2">ISS534</strain>
    </source>
</reference>
<sequence length="125" mass="14234">MWIFFEVRRHNSHALCCIRVGDPVLKLKEMLSSIYKVDSSNIGLYLEDRLLDDNEIFSQSWISENSGRAVSPTSLGMVFRKEDGTWESLYMEPMTESPPLPDVLRSPPAEEPVQPSSRCEETGIL</sequence>
<feature type="region of interest" description="Disordered" evidence="1">
    <location>
        <begin position="92"/>
        <end position="125"/>
    </location>
</feature>
<dbReference type="Gene3D" id="3.10.20.90">
    <property type="entry name" value="Phosphatidylinositol 3-kinase Catalytic Subunit, Chain A, domain 1"/>
    <property type="match status" value="1"/>
</dbReference>
<evidence type="ECO:0000313" key="3">
    <source>
        <dbReference type="Proteomes" id="UP001558632"/>
    </source>
</evidence>
<proteinExistence type="predicted"/>
<evidence type="ECO:0000313" key="2">
    <source>
        <dbReference type="EMBL" id="KAL1229446.1"/>
    </source>
</evidence>
<dbReference type="EMBL" id="JBEUSY010000490">
    <property type="protein sequence ID" value="KAL1229446.1"/>
    <property type="molecule type" value="Genomic_DNA"/>
</dbReference>
<gene>
    <name evidence="2" type="ORF">TSPI_04619</name>
</gene>
<name>A0ABR3K3T4_TRISP</name>
<dbReference type="Proteomes" id="UP001558632">
    <property type="component" value="Unassembled WGS sequence"/>
</dbReference>
<dbReference type="InterPro" id="IPR029071">
    <property type="entry name" value="Ubiquitin-like_domsf"/>
</dbReference>
<organism evidence="2 3">
    <name type="scientific">Trichinella spiralis</name>
    <name type="common">Trichina worm</name>
    <dbReference type="NCBI Taxonomy" id="6334"/>
    <lineage>
        <taxon>Eukaryota</taxon>
        <taxon>Metazoa</taxon>
        <taxon>Ecdysozoa</taxon>
        <taxon>Nematoda</taxon>
        <taxon>Enoplea</taxon>
        <taxon>Dorylaimia</taxon>
        <taxon>Trichinellida</taxon>
        <taxon>Trichinellidae</taxon>
        <taxon>Trichinella</taxon>
    </lineage>
</organism>
<keyword evidence="3" id="KW-1185">Reference proteome</keyword>
<dbReference type="PANTHER" id="PTHR13248:SF4">
    <property type="entry name" value="ELONGIN B"/>
    <property type="match status" value="1"/>
</dbReference>
<dbReference type="SUPFAM" id="SSF54236">
    <property type="entry name" value="Ubiquitin-like"/>
    <property type="match status" value="1"/>
</dbReference>
<accession>A0ABR3K3T4</accession>
<comment type="caution">
    <text evidence="2">The sequence shown here is derived from an EMBL/GenBank/DDBJ whole genome shotgun (WGS) entry which is preliminary data.</text>
</comment>
<evidence type="ECO:0000256" key="1">
    <source>
        <dbReference type="SAM" id="MobiDB-lite"/>
    </source>
</evidence>